<name>A0ABW0QRW2_9GAMM</name>
<dbReference type="EMBL" id="JBHSNF010000001">
    <property type="protein sequence ID" value="MFC5525534.1"/>
    <property type="molecule type" value="Genomic_DNA"/>
</dbReference>
<dbReference type="RefSeq" id="WP_377318706.1">
    <property type="nucleotide sequence ID" value="NZ_JBHSNF010000001.1"/>
</dbReference>
<proteinExistence type="predicted"/>
<reference evidence="2" key="1">
    <citation type="journal article" date="2019" name="Int. J. Syst. Evol. Microbiol.">
        <title>The Global Catalogue of Microorganisms (GCM) 10K type strain sequencing project: providing services to taxonomists for standard genome sequencing and annotation.</title>
        <authorList>
            <consortium name="The Broad Institute Genomics Platform"/>
            <consortium name="The Broad Institute Genome Sequencing Center for Infectious Disease"/>
            <person name="Wu L."/>
            <person name="Ma J."/>
        </authorList>
    </citation>
    <scope>NUCLEOTIDE SEQUENCE [LARGE SCALE GENOMIC DNA]</scope>
    <source>
        <strain evidence="2">CGMCC 1.16619</strain>
    </source>
</reference>
<protein>
    <submittedName>
        <fullName evidence="1">Uncharacterized protein</fullName>
    </submittedName>
</protein>
<evidence type="ECO:0000313" key="1">
    <source>
        <dbReference type="EMBL" id="MFC5525534.1"/>
    </source>
</evidence>
<evidence type="ECO:0000313" key="2">
    <source>
        <dbReference type="Proteomes" id="UP001596114"/>
    </source>
</evidence>
<gene>
    <name evidence="1" type="ORF">ACFPPA_07240</name>
</gene>
<organism evidence="1 2">
    <name type="scientific">Rhodanobacter ginsengisoli</name>
    <dbReference type="NCBI Taxonomy" id="418646"/>
    <lineage>
        <taxon>Bacteria</taxon>
        <taxon>Pseudomonadati</taxon>
        <taxon>Pseudomonadota</taxon>
        <taxon>Gammaproteobacteria</taxon>
        <taxon>Lysobacterales</taxon>
        <taxon>Rhodanobacteraceae</taxon>
        <taxon>Rhodanobacter</taxon>
    </lineage>
</organism>
<keyword evidence="2" id="KW-1185">Reference proteome</keyword>
<accession>A0ABW0QRW2</accession>
<sequence>MSMVRFRLIGSRADADAVIAGLHGIEDIEHVEEIDDLISGMRDDSSSSESVSDTEGHVYCIEVDAADDSLAELVRECAGAIARDCNAGIEFVDEF</sequence>
<dbReference type="Proteomes" id="UP001596114">
    <property type="component" value="Unassembled WGS sequence"/>
</dbReference>
<comment type="caution">
    <text evidence="1">The sequence shown here is derived from an EMBL/GenBank/DDBJ whole genome shotgun (WGS) entry which is preliminary data.</text>
</comment>